<dbReference type="Proteomes" id="UP000276133">
    <property type="component" value="Unassembled WGS sequence"/>
</dbReference>
<evidence type="ECO:0000313" key="1">
    <source>
        <dbReference type="EMBL" id="RNA42911.1"/>
    </source>
</evidence>
<accession>A0A3M7T4I9</accession>
<protein>
    <submittedName>
        <fullName evidence="1">Uncharacterized protein</fullName>
    </submittedName>
</protein>
<organism evidence="1 2">
    <name type="scientific">Brachionus plicatilis</name>
    <name type="common">Marine rotifer</name>
    <name type="synonym">Brachionus muelleri</name>
    <dbReference type="NCBI Taxonomy" id="10195"/>
    <lineage>
        <taxon>Eukaryota</taxon>
        <taxon>Metazoa</taxon>
        <taxon>Spiralia</taxon>
        <taxon>Gnathifera</taxon>
        <taxon>Rotifera</taxon>
        <taxon>Eurotatoria</taxon>
        <taxon>Monogononta</taxon>
        <taxon>Pseudotrocha</taxon>
        <taxon>Ploima</taxon>
        <taxon>Brachionidae</taxon>
        <taxon>Brachionus</taxon>
    </lineage>
</organism>
<comment type="caution">
    <text evidence="1">The sequence shown here is derived from an EMBL/GenBank/DDBJ whole genome shotgun (WGS) entry which is preliminary data.</text>
</comment>
<name>A0A3M7T4I9_BRAPC</name>
<keyword evidence="2" id="KW-1185">Reference proteome</keyword>
<dbReference type="AlphaFoldDB" id="A0A3M7T4I9"/>
<dbReference type="EMBL" id="REGN01000300">
    <property type="protein sequence ID" value="RNA42911.1"/>
    <property type="molecule type" value="Genomic_DNA"/>
</dbReference>
<evidence type="ECO:0000313" key="2">
    <source>
        <dbReference type="Proteomes" id="UP000276133"/>
    </source>
</evidence>
<reference evidence="1 2" key="1">
    <citation type="journal article" date="2018" name="Sci. Rep.">
        <title>Genomic signatures of local adaptation to the degree of environmental predictability in rotifers.</title>
        <authorList>
            <person name="Franch-Gras L."/>
            <person name="Hahn C."/>
            <person name="Garcia-Roger E.M."/>
            <person name="Carmona M.J."/>
            <person name="Serra M."/>
            <person name="Gomez A."/>
        </authorList>
    </citation>
    <scope>NUCLEOTIDE SEQUENCE [LARGE SCALE GENOMIC DNA]</scope>
    <source>
        <strain evidence="1">HYR1</strain>
    </source>
</reference>
<proteinExistence type="predicted"/>
<sequence length="136" mass="16407">MSQIELNKILKFFFYCMKHTLITKTFSCLMTSDRSFFQYVSNQSVTDQKIFMENYRMITKLKNTSEKKYLFINYLLFCQKLLLINESFDALHKKIHINLIIVYPSLINFFPFFQIHDLKKLNKIYKTVLSMINLSK</sequence>
<gene>
    <name evidence="1" type="ORF">BpHYR1_039433</name>
</gene>